<dbReference type="PANTHER" id="PTHR43885">
    <property type="entry name" value="HALOACID DEHALOGENASE-LIKE HYDROLASE"/>
    <property type="match status" value="1"/>
</dbReference>
<dbReference type="SUPFAM" id="SSF56784">
    <property type="entry name" value="HAD-like"/>
    <property type="match status" value="1"/>
</dbReference>
<comment type="caution">
    <text evidence="1">The sequence shown here is derived from an EMBL/GenBank/DDBJ whole genome shotgun (WGS) entry which is preliminary data.</text>
</comment>
<dbReference type="SFLD" id="SFLDS00003">
    <property type="entry name" value="Haloacid_Dehalogenase"/>
    <property type="match status" value="1"/>
</dbReference>
<dbReference type="Gene3D" id="3.40.50.1000">
    <property type="entry name" value="HAD superfamily/HAD-like"/>
    <property type="match status" value="1"/>
</dbReference>
<protein>
    <submittedName>
        <fullName evidence="1">HAD family hydrolase</fullName>
    </submittedName>
</protein>
<dbReference type="Proteomes" id="UP000238196">
    <property type="component" value="Unassembled WGS sequence"/>
</dbReference>
<dbReference type="InterPro" id="IPR006439">
    <property type="entry name" value="HAD-SF_hydro_IA"/>
</dbReference>
<keyword evidence="1" id="KW-0378">Hydrolase</keyword>
<dbReference type="NCBIfam" id="TIGR01549">
    <property type="entry name" value="HAD-SF-IA-v1"/>
    <property type="match status" value="1"/>
</dbReference>
<dbReference type="SFLD" id="SFLDG01129">
    <property type="entry name" value="C1.5:_HAD__Beta-PGM__Phosphata"/>
    <property type="match status" value="1"/>
</dbReference>
<dbReference type="GO" id="GO:0016787">
    <property type="term" value="F:hydrolase activity"/>
    <property type="evidence" value="ECO:0007669"/>
    <property type="project" value="UniProtKB-KW"/>
</dbReference>
<dbReference type="EMBL" id="PRLP01000057">
    <property type="protein sequence ID" value="PPC76092.1"/>
    <property type="molecule type" value="Genomic_DNA"/>
</dbReference>
<dbReference type="InterPro" id="IPR023214">
    <property type="entry name" value="HAD_sf"/>
</dbReference>
<sequence>MAVVDMASGLAQYRSWIFDLDGTLIRNPLDFVGMREALGIAAGVDILAYVGSLDEAQQREAEAIVTAFEVRAAEQSTVMPGAREVLVKLQEKHSQGYRVGVLSRNHRQAVLAGLHHSELLSFFAEDCILAREDAAAKPDPAGIHKLLSLWQASTSTAVMVGDFHYDLSAGRAAGVATLLVGRESLWPALTDHHYVDWRDVLGAL</sequence>
<dbReference type="InterPro" id="IPR041492">
    <property type="entry name" value="HAD_2"/>
</dbReference>
<dbReference type="PANTHER" id="PTHR43885:SF1">
    <property type="entry name" value="SUPERFAMILY HYDROLASE, PUTATIVE (AFU_ORTHOLOGUE AFUA_4G13290)-RELATED"/>
    <property type="match status" value="1"/>
</dbReference>
<dbReference type="InterPro" id="IPR036412">
    <property type="entry name" value="HAD-like_sf"/>
</dbReference>
<dbReference type="Gene3D" id="1.10.260.80">
    <property type="match status" value="1"/>
</dbReference>
<dbReference type="OrthoDB" id="5623813at2"/>
<organism evidence="1 2">
    <name type="scientific">Proteobacteria bacterium 228</name>
    <dbReference type="NCBI Taxonomy" id="2083153"/>
    <lineage>
        <taxon>Bacteria</taxon>
        <taxon>Pseudomonadati</taxon>
        <taxon>Pseudomonadota</taxon>
    </lineage>
</organism>
<dbReference type="NCBIfam" id="TIGR01509">
    <property type="entry name" value="HAD-SF-IA-v3"/>
    <property type="match status" value="1"/>
</dbReference>
<dbReference type="Pfam" id="PF13419">
    <property type="entry name" value="HAD_2"/>
    <property type="match status" value="1"/>
</dbReference>
<dbReference type="AlphaFoldDB" id="A0A2S5KN02"/>
<name>A0A2S5KN02_9PROT</name>
<evidence type="ECO:0000313" key="2">
    <source>
        <dbReference type="Proteomes" id="UP000238196"/>
    </source>
</evidence>
<evidence type="ECO:0000313" key="1">
    <source>
        <dbReference type="EMBL" id="PPC76092.1"/>
    </source>
</evidence>
<reference evidence="1 2" key="1">
    <citation type="submission" date="2018-02" db="EMBL/GenBank/DDBJ databases">
        <title>novel marine gammaproteobacteria from coastal saline agro ecosystem.</title>
        <authorList>
            <person name="Krishnan R."/>
            <person name="Ramesh Kumar N."/>
        </authorList>
    </citation>
    <scope>NUCLEOTIDE SEQUENCE [LARGE SCALE GENOMIC DNA]</scope>
    <source>
        <strain evidence="1 2">228</strain>
    </source>
</reference>
<accession>A0A2S5KN02</accession>
<proteinExistence type="predicted"/>
<gene>
    <name evidence="1" type="ORF">C4K68_17005</name>
</gene>